<dbReference type="InterPro" id="IPR012337">
    <property type="entry name" value="RNaseH-like_sf"/>
</dbReference>
<evidence type="ECO:0000256" key="16">
    <source>
        <dbReference type="ARBA" id="ARBA00022932"/>
    </source>
</evidence>
<dbReference type="GO" id="GO:0032196">
    <property type="term" value="P:transposition"/>
    <property type="evidence" value="ECO:0007669"/>
    <property type="project" value="UniProtKB-KW"/>
</dbReference>
<accession>A0A9Q3C0Z8</accession>
<evidence type="ECO:0000256" key="15">
    <source>
        <dbReference type="ARBA" id="ARBA00022918"/>
    </source>
</evidence>
<evidence type="ECO:0000256" key="18">
    <source>
        <dbReference type="ARBA" id="ARBA00023172"/>
    </source>
</evidence>
<dbReference type="InterPro" id="IPR057670">
    <property type="entry name" value="SH3_retrovirus"/>
</dbReference>
<keyword evidence="15" id="KW-0695">RNA-directed DNA polymerase</keyword>
<keyword evidence="24" id="KW-1185">Reference proteome</keyword>
<reference evidence="23" key="1">
    <citation type="submission" date="2021-03" db="EMBL/GenBank/DDBJ databases">
        <title>Draft genome sequence of rust myrtle Austropuccinia psidii MF-1, a brazilian biotype.</title>
        <authorList>
            <person name="Quecine M.C."/>
            <person name="Pachon D.M.R."/>
            <person name="Bonatelli M.L."/>
            <person name="Correr F.H."/>
            <person name="Franceschini L.M."/>
            <person name="Leite T.F."/>
            <person name="Margarido G.R.A."/>
            <person name="Almeida C.A."/>
            <person name="Ferrarezi J.A."/>
            <person name="Labate C.A."/>
        </authorList>
    </citation>
    <scope>NUCLEOTIDE SEQUENCE</scope>
    <source>
        <strain evidence="23">MF-1</strain>
    </source>
</reference>
<keyword evidence="8" id="KW-0547">Nucleotide-binding</keyword>
<keyword evidence="18" id="KW-0233">DNA recombination</keyword>
<feature type="domain" description="Integrase catalytic" evidence="22">
    <location>
        <begin position="366"/>
        <end position="463"/>
    </location>
</feature>
<keyword evidence="10" id="KW-0378">Hydrolase</keyword>
<dbReference type="GO" id="GO:0046872">
    <property type="term" value="F:metal ion binding"/>
    <property type="evidence" value="ECO:0007669"/>
    <property type="project" value="UniProtKB-KW"/>
</dbReference>
<keyword evidence="17" id="KW-0917">Virion maturation</keyword>
<gene>
    <name evidence="23" type="ORF">O181_016054</name>
</gene>
<proteinExistence type="predicted"/>
<dbReference type="Pfam" id="PF22936">
    <property type="entry name" value="Pol_BBD"/>
    <property type="match status" value="1"/>
</dbReference>
<evidence type="ECO:0000256" key="19">
    <source>
        <dbReference type="ARBA" id="ARBA00048173"/>
    </source>
</evidence>
<evidence type="ECO:0000256" key="2">
    <source>
        <dbReference type="ARBA" id="ARBA00022578"/>
    </source>
</evidence>
<dbReference type="PANTHER" id="PTHR42648">
    <property type="entry name" value="TRANSPOSASE, PUTATIVE-RELATED"/>
    <property type="match status" value="1"/>
</dbReference>
<comment type="caution">
    <text evidence="23">The sequence shown here is derived from an EMBL/GenBank/DDBJ whole genome shotgun (WGS) entry which is preliminary data.</text>
</comment>
<keyword evidence="7" id="KW-0479">Metal-binding</keyword>
<dbReference type="GO" id="GO:0003964">
    <property type="term" value="F:RNA-directed DNA polymerase activity"/>
    <property type="evidence" value="ECO:0007669"/>
    <property type="project" value="UniProtKB-KW"/>
</dbReference>
<evidence type="ECO:0000256" key="20">
    <source>
        <dbReference type="ARBA" id="ARBA00049244"/>
    </source>
</evidence>
<dbReference type="EMBL" id="AVOT02004431">
    <property type="protein sequence ID" value="MBW0476339.1"/>
    <property type="molecule type" value="Genomic_DNA"/>
</dbReference>
<dbReference type="PROSITE" id="PS50994">
    <property type="entry name" value="INTEGRASE"/>
    <property type="match status" value="1"/>
</dbReference>
<keyword evidence="3" id="KW-1188">Viral release from host cell</keyword>
<dbReference type="GO" id="GO:0015074">
    <property type="term" value="P:DNA integration"/>
    <property type="evidence" value="ECO:0007669"/>
    <property type="project" value="UniProtKB-KW"/>
</dbReference>
<evidence type="ECO:0000256" key="5">
    <source>
        <dbReference type="ARBA" id="ARBA00022695"/>
    </source>
</evidence>
<evidence type="ECO:0000256" key="17">
    <source>
        <dbReference type="ARBA" id="ARBA00023113"/>
    </source>
</evidence>
<evidence type="ECO:0000256" key="21">
    <source>
        <dbReference type="SAM" id="MobiDB-lite"/>
    </source>
</evidence>
<keyword evidence="2" id="KW-0815">Transposition</keyword>
<dbReference type="InterPro" id="IPR001584">
    <property type="entry name" value="Integrase_cat-core"/>
</dbReference>
<evidence type="ECO:0000256" key="11">
    <source>
        <dbReference type="ARBA" id="ARBA00022840"/>
    </source>
</evidence>
<dbReference type="InterPro" id="IPR039537">
    <property type="entry name" value="Retrotran_Ty1/copia-like"/>
</dbReference>
<dbReference type="GO" id="GO:0004519">
    <property type="term" value="F:endonuclease activity"/>
    <property type="evidence" value="ECO:0007669"/>
    <property type="project" value="UniProtKB-KW"/>
</dbReference>
<dbReference type="Pfam" id="PF25597">
    <property type="entry name" value="SH3_retrovirus"/>
    <property type="match status" value="1"/>
</dbReference>
<comment type="catalytic activity">
    <reaction evidence="19">
        <text>DNA(n) + a 2'-deoxyribonucleoside 5'-triphosphate = DNA(n+1) + diphosphate</text>
        <dbReference type="Rhea" id="RHEA:22508"/>
        <dbReference type="Rhea" id="RHEA-COMP:17339"/>
        <dbReference type="Rhea" id="RHEA-COMP:17340"/>
        <dbReference type="ChEBI" id="CHEBI:33019"/>
        <dbReference type="ChEBI" id="CHEBI:61560"/>
        <dbReference type="ChEBI" id="CHEBI:173112"/>
        <dbReference type="EC" id="2.7.7.49"/>
    </reaction>
</comment>
<keyword evidence="11" id="KW-0067">ATP-binding</keyword>
<keyword evidence="13" id="KW-0694">RNA-binding</keyword>
<dbReference type="Proteomes" id="UP000765509">
    <property type="component" value="Unassembled WGS sequence"/>
</dbReference>
<evidence type="ECO:0000313" key="24">
    <source>
        <dbReference type="Proteomes" id="UP000765509"/>
    </source>
</evidence>
<evidence type="ECO:0000256" key="7">
    <source>
        <dbReference type="ARBA" id="ARBA00022723"/>
    </source>
</evidence>
<dbReference type="SUPFAM" id="SSF53098">
    <property type="entry name" value="Ribonuclease H-like"/>
    <property type="match status" value="1"/>
</dbReference>
<dbReference type="GO" id="GO:0006508">
    <property type="term" value="P:proteolysis"/>
    <property type="evidence" value="ECO:0007669"/>
    <property type="project" value="UniProtKB-KW"/>
</dbReference>
<evidence type="ECO:0000259" key="22">
    <source>
        <dbReference type="PROSITE" id="PS50994"/>
    </source>
</evidence>
<sequence length="673" mass="77907">MELESVNIKVPNDLLSFSLLGKLGGDRELHQFVDSLTLNEELIERPDIILTRLQDYASLYKDRSLPSTKNSTALFTNINEPHKIVYFCKFGKHNEKFTSHRKEECWAENPHLRPNRKNKRRKFYQESAHLSETQALITSQEDQTNEMDTLIVDCGATNHMFNSIEPFVSSLKPISLTVTTGDAKRNLLAKGIGTIEIICNNKKLRLNDCLYVPKLKCNLLSMLELFKKRISITRNKNKFVLETHNETLMSGKINNNLMYVDYQIPTCLLSKTIQQDEIWHHRLGHPSSKILKLLKLPNKDSNCITCKINKSKKKPFNKHFENAELPLDCIHINLVGPIKPCSNSGFQYFLTIQKKHMENKQDRKIKKLISDKGGEFQNNDFKNLSEEDGFTHIFAPTETPEHNGYAERANHTILEKARCLLNSSNLLQSYWAEAINTAIFISNLLQTPSRNNQLPHAIWTKKTPNLQNLRVFGCRAIIHCLNKERSWKLDQTGQLGIIVGYENEGSAYRILRIKDKKVIITKHASFNENCFPELNEERTHTPYTIWPNIESLPEITNIIKLNPMIEDSNYSNNETNKENTEIKEDRNSIPERNSSLEEEFRTILQIKVVGPRQPTIINSNVDKLNILPYKKRIKTYITQQEETPKTYRKALNLIHKEEWTTAINKELSNMNKL</sequence>
<dbReference type="PANTHER" id="PTHR42648:SF11">
    <property type="entry name" value="TRANSPOSON TY4-P GAG-POL POLYPROTEIN"/>
    <property type="match status" value="1"/>
</dbReference>
<comment type="function">
    <text evidence="1">The aspartyl protease (PR) mediates the proteolytic cleavages of the Gag and Gag-Pol polyproteins after assembly of the VLP.</text>
</comment>
<organism evidence="23 24">
    <name type="scientific">Austropuccinia psidii MF-1</name>
    <dbReference type="NCBI Taxonomy" id="1389203"/>
    <lineage>
        <taxon>Eukaryota</taxon>
        <taxon>Fungi</taxon>
        <taxon>Dikarya</taxon>
        <taxon>Basidiomycota</taxon>
        <taxon>Pucciniomycotina</taxon>
        <taxon>Pucciniomycetes</taxon>
        <taxon>Pucciniales</taxon>
        <taxon>Sphaerophragmiaceae</taxon>
        <taxon>Austropuccinia</taxon>
    </lineage>
</organism>
<dbReference type="OrthoDB" id="2506005at2759"/>
<evidence type="ECO:0000256" key="8">
    <source>
        <dbReference type="ARBA" id="ARBA00022741"/>
    </source>
</evidence>
<dbReference type="AlphaFoldDB" id="A0A9Q3C0Z8"/>
<dbReference type="GO" id="GO:0005524">
    <property type="term" value="F:ATP binding"/>
    <property type="evidence" value="ECO:0007669"/>
    <property type="project" value="UniProtKB-KW"/>
</dbReference>
<feature type="compositionally biased region" description="Basic and acidic residues" evidence="21">
    <location>
        <begin position="575"/>
        <end position="594"/>
    </location>
</feature>
<dbReference type="GO" id="GO:0003723">
    <property type="term" value="F:RNA binding"/>
    <property type="evidence" value="ECO:0007669"/>
    <property type="project" value="UniProtKB-KW"/>
</dbReference>
<dbReference type="GO" id="GO:0006310">
    <property type="term" value="P:DNA recombination"/>
    <property type="evidence" value="ECO:0007669"/>
    <property type="project" value="UniProtKB-KW"/>
</dbReference>
<keyword evidence="9" id="KW-0255">Endonuclease</keyword>
<keyword evidence="16" id="KW-0239">DNA-directed DNA polymerase</keyword>
<dbReference type="InterPro" id="IPR025724">
    <property type="entry name" value="GAG-pre-integrase_dom"/>
</dbReference>
<keyword evidence="14" id="KW-0229">DNA integration</keyword>
<evidence type="ECO:0000256" key="14">
    <source>
        <dbReference type="ARBA" id="ARBA00022908"/>
    </source>
</evidence>
<keyword evidence="4" id="KW-0645">Protease</keyword>
<dbReference type="GO" id="GO:0005634">
    <property type="term" value="C:nucleus"/>
    <property type="evidence" value="ECO:0007669"/>
    <property type="project" value="UniProtKB-ARBA"/>
</dbReference>
<evidence type="ECO:0000256" key="13">
    <source>
        <dbReference type="ARBA" id="ARBA00022884"/>
    </source>
</evidence>
<dbReference type="InterPro" id="IPR036397">
    <property type="entry name" value="RNaseH_sf"/>
</dbReference>
<dbReference type="Pfam" id="PF13976">
    <property type="entry name" value="gag_pre-integrs"/>
    <property type="match status" value="1"/>
</dbReference>
<evidence type="ECO:0000256" key="4">
    <source>
        <dbReference type="ARBA" id="ARBA00022670"/>
    </source>
</evidence>
<evidence type="ECO:0000256" key="9">
    <source>
        <dbReference type="ARBA" id="ARBA00022759"/>
    </source>
</evidence>
<evidence type="ECO:0000256" key="3">
    <source>
        <dbReference type="ARBA" id="ARBA00022612"/>
    </source>
</evidence>
<dbReference type="Gene3D" id="3.30.420.10">
    <property type="entry name" value="Ribonuclease H-like superfamily/Ribonuclease H"/>
    <property type="match status" value="1"/>
</dbReference>
<keyword evidence="12" id="KW-0460">Magnesium</keyword>
<evidence type="ECO:0000256" key="6">
    <source>
        <dbReference type="ARBA" id="ARBA00022722"/>
    </source>
</evidence>
<evidence type="ECO:0000313" key="23">
    <source>
        <dbReference type="EMBL" id="MBW0476339.1"/>
    </source>
</evidence>
<keyword evidence="5" id="KW-0548">Nucleotidyltransferase</keyword>
<evidence type="ECO:0000256" key="1">
    <source>
        <dbReference type="ARBA" id="ARBA00002180"/>
    </source>
</evidence>
<dbReference type="GO" id="GO:0008233">
    <property type="term" value="F:peptidase activity"/>
    <property type="evidence" value="ECO:0007669"/>
    <property type="project" value="UniProtKB-KW"/>
</dbReference>
<keyword evidence="16" id="KW-0808">Transferase</keyword>
<comment type="catalytic activity">
    <reaction evidence="20">
        <text>DNA(n) + a 2'-deoxyribonucleoside 5'-triphosphate = DNA(n+1) + diphosphate</text>
        <dbReference type="Rhea" id="RHEA:22508"/>
        <dbReference type="Rhea" id="RHEA-COMP:17339"/>
        <dbReference type="Rhea" id="RHEA-COMP:17340"/>
        <dbReference type="ChEBI" id="CHEBI:33019"/>
        <dbReference type="ChEBI" id="CHEBI:61560"/>
        <dbReference type="ChEBI" id="CHEBI:173112"/>
        <dbReference type="EC" id="2.7.7.7"/>
    </reaction>
</comment>
<evidence type="ECO:0000256" key="10">
    <source>
        <dbReference type="ARBA" id="ARBA00022801"/>
    </source>
</evidence>
<protein>
    <recommendedName>
        <fullName evidence="22">Integrase catalytic domain-containing protein</fullName>
    </recommendedName>
</protein>
<dbReference type="InterPro" id="IPR054722">
    <property type="entry name" value="PolX-like_BBD"/>
</dbReference>
<feature type="region of interest" description="Disordered" evidence="21">
    <location>
        <begin position="570"/>
        <end position="594"/>
    </location>
</feature>
<keyword evidence="6" id="KW-0540">Nuclease</keyword>
<dbReference type="GO" id="GO:0003887">
    <property type="term" value="F:DNA-directed DNA polymerase activity"/>
    <property type="evidence" value="ECO:0007669"/>
    <property type="project" value="UniProtKB-KW"/>
</dbReference>
<name>A0A9Q3C0Z8_9BASI</name>
<evidence type="ECO:0000256" key="12">
    <source>
        <dbReference type="ARBA" id="ARBA00022842"/>
    </source>
</evidence>